<dbReference type="GO" id="GO:0019632">
    <property type="term" value="P:shikimate metabolic process"/>
    <property type="evidence" value="ECO:0007669"/>
    <property type="project" value="InterPro"/>
</dbReference>
<evidence type="ECO:0000256" key="4">
    <source>
        <dbReference type="ARBA" id="ARBA00022857"/>
    </source>
</evidence>
<dbReference type="InterPro" id="IPR036291">
    <property type="entry name" value="NAD(P)-bd_dom_sf"/>
</dbReference>
<evidence type="ECO:0000256" key="3">
    <source>
        <dbReference type="ARBA" id="ARBA00022605"/>
    </source>
</evidence>
<dbReference type="InterPro" id="IPR041121">
    <property type="entry name" value="SDH_C"/>
</dbReference>
<feature type="domain" description="Shikimate dehydrogenase substrate binding N-terminal" evidence="10">
    <location>
        <begin position="7"/>
        <end position="89"/>
    </location>
</feature>
<sequence length="274" mass="27797">MSDLYAVFGNPIAHSKSPAIHAAFAAATGQDLIYEARLAPLDDFAGAVAEFIRLGGKGANVTVPFKEEACRLASRLSERAARAGAVNTLSFAGGEIVGDNTDGAGLVGDITRNLGVSLAGKRTLLLGAGGAARGVIAPILAEEPACLDIANRTASKAAELAAVFGDLAGLRAGCFADIAGLSYDVVINATSASLSGASLPLPAGLFASDSLAYDMMYGKGETPFLRLAREQGAARCADGLGMLVEQAAEAFFVWRGVRPATGAVLAGLRAQLAV</sequence>
<feature type="binding site" evidence="8">
    <location>
        <position position="87"/>
    </location>
    <ligand>
        <name>shikimate</name>
        <dbReference type="ChEBI" id="CHEBI:36208"/>
    </ligand>
</feature>
<reference evidence="12" key="1">
    <citation type="submission" date="2020-04" db="EMBL/GenBank/DDBJ databases">
        <title>Deep metagenomics examines the oral microbiome during advanced dental caries in children, revealing novel taxa and co-occurrences with host molecules.</title>
        <authorList>
            <person name="Baker J.L."/>
            <person name="Morton J.T."/>
            <person name="Dinis M."/>
            <person name="Alvarez R."/>
            <person name="Tran N.C."/>
            <person name="Knight R."/>
            <person name="Edlund A."/>
        </authorList>
    </citation>
    <scope>NUCLEOTIDE SEQUENCE</scope>
    <source>
        <strain evidence="12">JCVI_32_bin.24</strain>
    </source>
</reference>
<feature type="binding site" evidence="8">
    <location>
        <begin position="15"/>
        <end position="17"/>
    </location>
    <ligand>
        <name>shikimate</name>
        <dbReference type="ChEBI" id="CHEBI:36208"/>
    </ligand>
</feature>
<dbReference type="FunFam" id="3.40.50.10860:FF:000006">
    <property type="entry name" value="Shikimate dehydrogenase (NADP(+))"/>
    <property type="match status" value="1"/>
</dbReference>
<evidence type="ECO:0000256" key="2">
    <source>
        <dbReference type="ARBA" id="ARBA00012962"/>
    </source>
</evidence>
<feature type="binding site" evidence="8">
    <location>
        <position position="78"/>
    </location>
    <ligand>
        <name>NADP(+)</name>
        <dbReference type="ChEBI" id="CHEBI:58349"/>
    </ligand>
</feature>
<evidence type="ECO:0000259" key="11">
    <source>
        <dbReference type="Pfam" id="PF18317"/>
    </source>
</evidence>
<comment type="catalytic activity">
    <reaction evidence="7 8">
        <text>shikimate + NADP(+) = 3-dehydroshikimate + NADPH + H(+)</text>
        <dbReference type="Rhea" id="RHEA:17737"/>
        <dbReference type="ChEBI" id="CHEBI:15378"/>
        <dbReference type="ChEBI" id="CHEBI:16630"/>
        <dbReference type="ChEBI" id="CHEBI:36208"/>
        <dbReference type="ChEBI" id="CHEBI:57783"/>
        <dbReference type="ChEBI" id="CHEBI:58349"/>
        <dbReference type="EC" id="1.1.1.25"/>
    </reaction>
</comment>
<dbReference type="PANTHER" id="PTHR21089:SF1">
    <property type="entry name" value="BIFUNCTIONAL 3-DEHYDROQUINATE DEHYDRATASE_SHIKIMATE DEHYDROGENASE, CHLOROPLASTIC"/>
    <property type="match status" value="1"/>
</dbReference>
<dbReference type="GO" id="GO:0009423">
    <property type="term" value="P:chorismate biosynthetic process"/>
    <property type="evidence" value="ECO:0007669"/>
    <property type="project" value="UniProtKB-UniRule"/>
</dbReference>
<keyword evidence="6 8" id="KW-0057">Aromatic amino acid biosynthesis</keyword>
<accession>A0A930BSJ6</accession>
<dbReference type="GO" id="GO:0009073">
    <property type="term" value="P:aromatic amino acid family biosynthetic process"/>
    <property type="evidence" value="ECO:0007669"/>
    <property type="project" value="UniProtKB-KW"/>
</dbReference>
<protein>
    <recommendedName>
        <fullName evidence="2 8">Shikimate dehydrogenase (NADP(+))</fullName>
        <shortName evidence="8">SDH</shortName>
        <ecNumber evidence="2 8">1.1.1.25</ecNumber>
    </recommendedName>
</protein>
<evidence type="ECO:0000256" key="7">
    <source>
        <dbReference type="ARBA" id="ARBA00049442"/>
    </source>
</evidence>
<dbReference type="GO" id="GO:0004764">
    <property type="term" value="F:shikimate 3-dehydrogenase (NADP+) activity"/>
    <property type="evidence" value="ECO:0007669"/>
    <property type="project" value="UniProtKB-UniRule"/>
</dbReference>
<feature type="binding site" evidence="8">
    <location>
        <position position="102"/>
    </location>
    <ligand>
        <name>shikimate</name>
        <dbReference type="ChEBI" id="CHEBI:36208"/>
    </ligand>
</feature>
<comment type="pathway">
    <text evidence="1 8">Metabolic intermediate biosynthesis; chorismate biosynthesis; chorismate from D-erythrose 4-phosphate and phosphoenolpyruvate: step 4/7.</text>
</comment>
<gene>
    <name evidence="8 12" type="primary">aroE</name>
    <name evidence="12" type="ORF">HXL68_07370</name>
</gene>
<feature type="binding site" evidence="8">
    <location>
        <begin position="127"/>
        <end position="131"/>
    </location>
    <ligand>
        <name>NADP(+)</name>
        <dbReference type="ChEBI" id="CHEBI:58349"/>
    </ligand>
</feature>
<evidence type="ECO:0000256" key="5">
    <source>
        <dbReference type="ARBA" id="ARBA00023002"/>
    </source>
</evidence>
<comment type="caution">
    <text evidence="12">The sequence shown here is derived from an EMBL/GenBank/DDBJ whole genome shotgun (WGS) entry which is preliminary data.</text>
</comment>
<dbReference type="GO" id="GO:0008652">
    <property type="term" value="P:amino acid biosynthetic process"/>
    <property type="evidence" value="ECO:0007669"/>
    <property type="project" value="UniProtKB-KW"/>
</dbReference>
<dbReference type="PANTHER" id="PTHR21089">
    <property type="entry name" value="SHIKIMATE DEHYDROGENASE"/>
    <property type="match status" value="1"/>
</dbReference>
<feature type="active site" description="Proton acceptor" evidence="8">
    <location>
        <position position="66"/>
    </location>
</feature>
<dbReference type="Proteomes" id="UP000718593">
    <property type="component" value="Unassembled WGS sequence"/>
</dbReference>
<dbReference type="InterPro" id="IPR006151">
    <property type="entry name" value="Shikm_DH/Glu-tRNA_Rdtase"/>
</dbReference>
<dbReference type="EC" id="1.1.1.25" evidence="2 8"/>
<name>A0A930BSJ6_9RHOO</name>
<dbReference type="InterPro" id="IPR011342">
    <property type="entry name" value="Shikimate_DH"/>
</dbReference>
<feature type="binding site" evidence="8">
    <location>
        <position position="217"/>
    </location>
    <ligand>
        <name>shikimate</name>
        <dbReference type="ChEBI" id="CHEBI:36208"/>
    </ligand>
</feature>
<keyword evidence="4 8" id="KW-0521">NADP</keyword>
<dbReference type="SUPFAM" id="SSF53223">
    <property type="entry name" value="Aminoacid dehydrogenase-like, N-terminal domain"/>
    <property type="match status" value="1"/>
</dbReference>
<dbReference type="Gene3D" id="3.40.50.720">
    <property type="entry name" value="NAD(P)-binding Rossmann-like Domain"/>
    <property type="match status" value="1"/>
</dbReference>
<dbReference type="Pfam" id="PF18317">
    <property type="entry name" value="SDH_C"/>
    <property type="match status" value="1"/>
</dbReference>
<evidence type="ECO:0000259" key="9">
    <source>
        <dbReference type="Pfam" id="PF01488"/>
    </source>
</evidence>
<evidence type="ECO:0000313" key="13">
    <source>
        <dbReference type="Proteomes" id="UP000718593"/>
    </source>
</evidence>
<feature type="binding site" evidence="8">
    <location>
        <position position="62"/>
    </location>
    <ligand>
        <name>shikimate</name>
        <dbReference type="ChEBI" id="CHEBI:36208"/>
    </ligand>
</feature>
<evidence type="ECO:0000313" key="12">
    <source>
        <dbReference type="EMBL" id="MBF1164844.1"/>
    </source>
</evidence>
<evidence type="ECO:0000256" key="1">
    <source>
        <dbReference type="ARBA" id="ARBA00004871"/>
    </source>
</evidence>
<dbReference type="Pfam" id="PF01488">
    <property type="entry name" value="Shikimate_DH"/>
    <property type="match status" value="1"/>
</dbReference>
<evidence type="ECO:0000256" key="8">
    <source>
        <dbReference type="HAMAP-Rule" id="MF_00222"/>
    </source>
</evidence>
<comment type="similarity">
    <text evidence="8">Belongs to the shikimate dehydrogenase family.</text>
</comment>
<feature type="binding site" evidence="8">
    <location>
        <position position="239"/>
    </location>
    <ligand>
        <name>NADP(+)</name>
        <dbReference type="ChEBI" id="CHEBI:58349"/>
    </ligand>
</feature>
<dbReference type="NCBIfam" id="NF001310">
    <property type="entry name" value="PRK00258.1-2"/>
    <property type="match status" value="1"/>
</dbReference>
<feature type="domain" description="Quinate/shikimate 5-dehydrogenase/glutamyl-tRNA reductase" evidence="9">
    <location>
        <begin position="117"/>
        <end position="193"/>
    </location>
</feature>
<organism evidence="12 13">
    <name type="scientific">Dechloromonas agitata</name>
    <dbReference type="NCBI Taxonomy" id="73030"/>
    <lineage>
        <taxon>Bacteria</taxon>
        <taxon>Pseudomonadati</taxon>
        <taxon>Pseudomonadota</taxon>
        <taxon>Betaproteobacteria</taxon>
        <taxon>Rhodocyclales</taxon>
        <taxon>Azonexaceae</taxon>
        <taxon>Dechloromonas</taxon>
    </lineage>
</organism>
<dbReference type="Pfam" id="PF08501">
    <property type="entry name" value="Shikimate_dh_N"/>
    <property type="match status" value="1"/>
</dbReference>
<dbReference type="InterPro" id="IPR022893">
    <property type="entry name" value="Shikimate_DH_fam"/>
</dbReference>
<feature type="binding site" evidence="8">
    <location>
        <position position="246"/>
    </location>
    <ligand>
        <name>shikimate</name>
        <dbReference type="ChEBI" id="CHEBI:36208"/>
    </ligand>
</feature>
<dbReference type="HAMAP" id="MF_00222">
    <property type="entry name" value="Shikimate_DH_AroE"/>
    <property type="match status" value="1"/>
</dbReference>
<comment type="function">
    <text evidence="8">Involved in the biosynthesis of the chorismate, which leads to the biosynthesis of aromatic amino acids. Catalyzes the reversible NADPH linked reduction of 3-dehydroshikimate (DHSA) to yield shikimate (SA).</text>
</comment>
<feature type="binding site" evidence="8">
    <location>
        <position position="215"/>
    </location>
    <ligand>
        <name>NADP(+)</name>
        <dbReference type="ChEBI" id="CHEBI:58349"/>
    </ligand>
</feature>
<proteinExistence type="inferred from homology"/>
<dbReference type="Gene3D" id="3.40.50.10860">
    <property type="entry name" value="Leucine Dehydrogenase, chain A, domain 1"/>
    <property type="match status" value="1"/>
</dbReference>
<keyword evidence="5 8" id="KW-0560">Oxidoreductase</keyword>
<evidence type="ECO:0000259" key="10">
    <source>
        <dbReference type="Pfam" id="PF08501"/>
    </source>
</evidence>
<dbReference type="InterPro" id="IPR013708">
    <property type="entry name" value="Shikimate_DH-bd_N"/>
</dbReference>
<dbReference type="NCBIfam" id="TIGR00507">
    <property type="entry name" value="aroE"/>
    <property type="match status" value="1"/>
</dbReference>
<evidence type="ECO:0000256" key="6">
    <source>
        <dbReference type="ARBA" id="ARBA00023141"/>
    </source>
</evidence>
<dbReference type="EMBL" id="JABZMI010000117">
    <property type="protein sequence ID" value="MBF1164844.1"/>
    <property type="molecule type" value="Genomic_DNA"/>
</dbReference>
<keyword evidence="3 8" id="KW-0028">Amino-acid biosynthesis</keyword>
<dbReference type="SUPFAM" id="SSF51735">
    <property type="entry name" value="NAD(P)-binding Rossmann-fold domains"/>
    <property type="match status" value="1"/>
</dbReference>
<feature type="binding site" evidence="8">
    <location>
        <begin position="151"/>
        <end position="156"/>
    </location>
    <ligand>
        <name>NADP(+)</name>
        <dbReference type="ChEBI" id="CHEBI:58349"/>
    </ligand>
</feature>
<dbReference type="InterPro" id="IPR046346">
    <property type="entry name" value="Aminoacid_DH-like_N_sf"/>
</dbReference>
<dbReference type="AlphaFoldDB" id="A0A930BSJ6"/>
<comment type="subunit">
    <text evidence="8">Homodimer.</text>
</comment>
<feature type="domain" description="SDH C-terminal" evidence="11">
    <location>
        <begin position="239"/>
        <end position="265"/>
    </location>
</feature>
<dbReference type="GO" id="GO:0005829">
    <property type="term" value="C:cytosol"/>
    <property type="evidence" value="ECO:0007669"/>
    <property type="project" value="TreeGrafter"/>
</dbReference>
<dbReference type="CDD" id="cd01065">
    <property type="entry name" value="NAD_bind_Shikimate_DH"/>
    <property type="match status" value="1"/>
</dbReference>
<dbReference type="GO" id="GO:0050661">
    <property type="term" value="F:NADP binding"/>
    <property type="evidence" value="ECO:0007669"/>
    <property type="project" value="InterPro"/>
</dbReference>